<keyword evidence="3" id="KW-0540">Nuclease</keyword>
<keyword evidence="5" id="KW-0227">DNA damage</keyword>
<dbReference type="InterPro" id="IPR036691">
    <property type="entry name" value="Endo/exonu/phosph_ase_sf"/>
</dbReference>
<keyword evidence="4" id="KW-0479">Metal-binding</keyword>
<comment type="caution">
    <text evidence="11">The sequence shown here is derived from an EMBL/GenBank/DDBJ whole genome shotgun (WGS) entry which is preliminary data.</text>
</comment>
<dbReference type="GO" id="GO:0004518">
    <property type="term" value="F:nuclease activity"/>
    <property type="evidence" value="ECO:0007669"/>
    <property type="project" value="UniProtKB-KW"/>
</dbReference>
<evidence type="ECO:0000259" key="10">
    <source>
        <dbReference type="Pfam" id="PF03372"/>
    </source>
</evidence>
<evidence type="ECO:0000256" key="1">
    <source>
        <dbReference type="ARBA" id="ARBA00001936"/>
    </source>
</evidence>
<feature type="transmembrane region" description="Helical" evidence="9">
    <location>
        <begin position="46"/>
        <end position="71"/>
    </location>
</feature>
<evidence type="ECO:0000256" key="3">
    <source>
        <dbReference type="ARBA" id="ARBA00022722"/>
    </source>
</evidence>
<dbReference type="AlphaFoldDB" id="A0A5J4SHC5"/>
<dbReference type="GO" id="GO:0046872">
    <property type="term" value="F:metal ion binding"/>
    <property type="evidence" value="ECO:0007669"/>
    <property type="project" value="UniProtKB-KW"/>
</dbReference>
<evidence type="ECO:0000256" key="4">
    <source>
        <dbReference type="ARBA" id="ARBA00022723"/>
    </source>
</evidence>
<comment type="cofactor">
    <cofactor evidence="1">
        <name>Mn(2+)</name>
        <dbReference type="ChEBI" id="CHEBI:29035"/>
    </cofactor>
</comment>
<feature type="domain" description="Endonuclease/exonuclease/phosphatase" evidence="10">
    <location>
        <begin position="111"/>
        <end position="351"/>
    </location>
</feature>
<keyword evidence="8" id="KW-0234">DNA repair</keyword>
<evidence type="ECO:0000256" key="2">
    <source>
        <dbReference type="ARBA" id="ARBA00001946"/>
    </source>
</evidence>
<dbReference type="SUPFAM" id="SSF56219">
    <property type="entry name" value="DNase I-like"/>
    <property type="match status" value="1"/>
</dbReference>
<evidence type="ECO:0000313" key="11">
    <source>
        <dbReference type="EMBL" id="KAA6344620.1"/>
    </source>
</evidence>
<comment type="cofactor">
    <cofactor evidence="2">
        <name>Mg(2+)</name>
        <dbReference type="ChEBI" id="CHEBI:18420"/>
    </cofactor>
</comment>
<accession>A0A5J4SHC5</accession>
<dbReference type="InterPro" id="IPR005135">
    <property type="entry name" value="Endo/exonuclease/phosphatase"/>
</dbReference>
<name>A0A5J4SHC5_9ZZZZ</name>
<protein>
    <recommendedName>
        <fullName evidence="10">Endonuclease/exonuclease/phosphatase domain-containing protein</fullName>
    </recommendedName>
</protein>
<dbReference type="PANTHER" id="PTHR15822">
    <property type="entry name" value="TRAF AND TNF RECEPTOR-ASSOCIATED PROTEIN"/>
    <property type="match status" value="1"/>
</dbReference>
<reference evidence="11" key="1">
    <citation type="submission" date="2019-03" db="EMBL/GenBank/DDBJ databases">
        <title>Single cell metagenomics reveals metabolic interactions within the superorganism composed of flagellate Streblomastix strix and complex community of Bacteroidetes bacteria on its surface.</title>
        <authorList>
            <person name="Treitli S.C."/>
            <person name="Kolisko M."/>
            <person name="Husnik F."/>
            <person name="Keeling P."/>
            <person name="Hampl V."/>
        </authorList>
    </citation>
    <scope>NUCLEOTIDE SEQUENCE</scope>
    <source>
        <strain evidence="11">STM</strain>
    </source>
</reference>
<dbReference type="EMBL" id="SNRY01000209">
    <property type="protein sequence ID" value="KAA6344620.1"/>
    <property type="molecule type" value="Genomic_DNA"/>
</dbReference>
<evidence type="ECO:0000256" key="8">
    <source>
        <dbReference type="ARBA" id="ARBA00023204"/>
    </source>
</evidence>
<evidence type="ECO:0000256" key="6">
    <source>
        <dbReference type="ARBA" id="ARBA00022801"/>
    </source>
</evidence>
<gene>
    <name evidence="11" type="ORF">EZS27_007778</name>
</gene>
<evidence type="ECO:0000256" key="9">
    <source>
        <dbReference type="SAM" id="Phobius"/>
    </source>
</evidence>
<dbReference type="GO" id="GO:0016787">
    <property type="term" value="F:hydrolase activity"/>
    <property type="evidence" value="ECO:0007669"/>
    <property type="project" value="UniProtKB-KW"/>
</dbReference>
<dbReference type="Gene3D" id="3.60.10.10">
    <property type="entry name" value="Endonuclease/exonuclease/phosphatase"/>
    <property type="match status" value="1"/>
</dbReference>
<keyword evidence="7" id="KW-0460">Magnesium</keyword>
<evidence type="ECO:0000256" key="5">
    <source>
        <dbReference type="ARBA" id="ARBA00022763"/>
    </source>
</evidence>
<dbReference type="Pfam" id="PF03372">
    <property type="entry name" value="Exo_endo_phos"/>
    <property type="match status" value="1"/>
</dbReference>
<keyword evidence="9" id="KW-1133">Transmembrane helix</keyword>
<keyword evidence="6" id="KW-0378">Hydrolase</keyword>
<sequence length="361" mass="41693">MKMVHKRMKSINKILYYPLLILTVFSIGLLLLSAYSSYFYPKDYPYLAISGLLFSAFLVINVCFAIIWLFIRRRYVFIVLMAFLLCYPQIQSHIAFHFHTEKLPEGGFNMLSYNVMRFGHLKKDNNQNAVLTYIKNQNADILCMQEYDVSKNKDYLTQDDINEALKSYPYRNIQKEFACYSKFPILSAKLIDCKTNLEAACYELKIGKDTVMLINCHLESNKLTKEDRVLYEDMLKAPKTGSIKRETHQLTAKLADASVIRAEQARVIAGKISSSPHSYVIVCGDFNDISISYTYHVISQGLKDAFIQSGCGMGVSYNRNKFYFRIDHILTSKNMKIYNCIVDRSIKDSDHYPIKCHITKS</sequence>
<dbReference type="PANTHER" id="PTHR15822:SF4">
    <property type="entry name" value="TYROSYL-DNA PHOSPHODIESTERASE 2"/>
    <property type="match status" value="1"/>
</dbReference>
<organism evidence="11">
    <name type="scientific">termite gut metagenome</name>
    <dbReference type="NCBI Taxonomy" id="433724"/>
    <lineage>
        <taxon>unclassified sequences</taxon>
        <taxon>metagenomes</taxon>
        <taxon>organismal metagenomes</taxon>
    </lineage>
</organism>
<keyword evidence="9" id="KW-0812">Transmembrane</keyword>
<dbReference type="InterPro" id="IPR051547">
    <property type="entry name" value="TDP2-like"/>
</dbReference>
<evidence type="ECO:0000256" key="7">
    <source>
        <dbReference type="ARBA" id="ARBA00022842"/>
    </source>
</evidence>
<dbReference type="CDD" id="cd09084">
    <property type="entry name" value="EEP-2"/>
    <property type="match status" value="1"/>
</dbReference>
<proteinExistence type="predicted"/>
<keyword evidence="9" id="KW-0472">Membrane</keyword>
<dbReference type="GO" id="GO:0006281">
    <property type="term" value="P:DNA repair"/>
    <property type="evidence" value="ECO:0007669"/>
    <property type="project" value="UniProtKB-KW"/>
</dbReference>